<organism evidence="1 2">
    <name type="scientific">Vittaforma corneae (strain ATCC 50505)</name>
    <name type="common">Microsporidian parasite</name>
    <name type="synonym">Nosema corneum</name>
    <dbReference type="NCBI Taxonomy" id="993615"/>
    <lineage>
        <taxon>Eukaryota</taxon>
        <taxon>Fungi</taxon>
        <taxon>Fungi incertae sedis</taxon>
        <taxon>Microsporidia</taxon>
        <taxon>Nosematidae</taxon>
        <taxon>Vittaforma</taxon>
    </lineage>
</organism>
<evidence type="ECO:0000313" key="2">
    <source>
        <dbReference type="Proteomes" id="UP000011082"/>
    </source>
</evidence>
<dbReference type="Proteomes" id="UP000011082">
    <property type="component" value="Unassembled WGS sequence"/>
</dbReference>
<dbReference type="InParanoid" id="L2GJE7"/>
<dbReference type="HOGENOM" id="CLU_1258839_0_0_1"/>
<dbReference type="EMBL" id="JH370261">
    <property type="protein sequence ID" value="ELA40764.1"/>
    <property type="molecule type" value="Genomic_DNA"/>
</dbReference>
<dbReference type="GeneID" id="19882909"/>
<dbReference type="VEuPathDB" id="MicrosporidiaDB:VICG_02199"/>
<keyword evidence="2" id="KW-1185">Reference proteome</keyword>
<name>L2GJE7_VITCO</name>
<dbReference type="RefSeq" id="XP_007605644.1">
    <property type="nucleotide sequence ID" value="XM_007605582.1"/>
</dbReference>
<reference evidence="2" key="1">
    <citation type="submission" date="2011-05" db="EMBL/GenBank/DDBJ databases">
        <title>The genome sequence of Vittaforma corneae strain ATCC 50505.</title>
        <authorList>
            <consortium name="The Broad Institute Genome Sequencing Platform"/>
            <person name="Cuomo C."/>
            <person name="Didier E."/>
            <person name="Bowers L."/>
            <person name="Young S.K."/>
            <person name="Zeng Q."/>
            <person name="Gargeya S."/>
            <person name="Fitzgerald M."/>
            <person name="Haas B."/>
            <person name="Abouelleil A."/>
            <person name="Alvarado L."/>
            <person name="Arachchi H.M."/>
            <person name="Berlin A."/>
            <person name="Chapman S.B."/>
            <person name="Gearin G."/>
            <person name="Goldberg J."/>
            <person name="Griggs A."/>
            <person name="Gujja S."/>
            <person name="Hansen M."/>
            <person name="Heiman D."/>
            <person name="Howarth C."/>
            <person name="Larimer J."/>
            <person name="Lui A."/>
            <person name="MacDonald P.J.P."/>
            <person name="McCowen C."/>
            <person name="Montmayeur A."/>
            <person name="Murphy C."/>
            <person name="Neiman D."/>
            <person name="Pearson M."/>
            <person name="Priest M."/>
            <person name="Roberts A."/>
            <person name="Saif S."/>
            <person name="Shea T."/>
            <person name="Sisk P."/>
            <person name="Stolte C."/>
            <person name="Sykes S."/>
            <person name="Wortman J."/>
            <person name="Nusbaum C."/>
            <person name="Birren B."/>
        </authorList>
    </citation>
    <scope>NUCLEOTIDE SEQUENCE [LARGE SCALE GENOMIC DNA]</scope>
    <source>
        <strain evidence="2">ATCC 50505</strain>
    </source>
</reference>
<dbReference type="AlphaFoldDB" id="L2GJE7"/>
<accession>L2GJE7</accession>
<gene>
    <name evidence="1" type="ORF">VICG_02199</name>
</gene>
<feature type="non-terminal residue" evidence="1">
    <location>
        <position position="220"/>
    </location>
</feature>
<protein>
    <submittedName>
        <fullName evidence="1">Uncharacterized protein</fullName>
    </submittedName>
</protein>
<sequence length="220" mass="25218">MDYKIVGIYNEKKESTFDGSFLHPHEGKKYEIVEFPIHKRYTIEGNSVVVNDIVFPLHRGFQKIVPTDTFLFICYKKTLEIFNLEGDLLKEIISKEPITIGSHGFMLFNRMHYILNLDAQSVFIHKHDDVLNFTGEGKIFATEFSKKIVCMESGIENLIMDVKPSDIRRLTDNLGTKELVQNQKSEDIKISTAIDLGDNSVADYMASPNSERSQVDFTEN</sequence>
<proteinExistence type="predicted"/>
<evidence type="ECO:0000313" key="1">
    <source>
        <dbReference type="EMBL" id="ELA40764.1"/>
    </source>
</evidence>